<evidence type="ECO:0000313" key="4">
    <source>
        <dbReference type="EMBL" id="MDJ1168142.1"/>
    </source>
</evidence>
<dbReference type="PANTHER" id="PTHR43080">
    <property type="entry name" value="CBS DOMAIN-CONTAINING PROTEIN CBSX3, MITOCHONDRIAL"/>
    <property type="match status" value="1"/>
</dbReference>
<dbReference type="InterPro" id="IPR051257">
    <property type="entry name" value="Diverse_CBS-Domain"/>
</dbReference>
<dbReference type="Proteomes" id="UP001235303">
    <property type="component" value="Unassembled WGS sequence"/>
</dbReference>
<dbReference type="InterPro" id="IPR046342">
    <property type="entry name" value="CBS_dom_sf"/>
</dbReference>
<gene>
    <name evidence="4" type="ORF">PMG71_01720</name>
</gene>
<sequence>MPKTVADVMTKDPLVVRPDTSLKEAIHLLVEHRISGLPVVDAEGKLIGVISEADLMWQETGVEPPPYIMLLDSVIYLENPSTYEKDLRKAMGLTVGEVMSNHPISVTGDRSLRDAAKLMQKHNIRRLPVLDGAQKLVGILTRGDILRDLDAQA</sequence>
<dbReference type="CDD" id="cd04586">
    <property type="entry name" value="CBS_pair_BON_assoc"/>
    <property type="match status" value="1"/>
</dbReference>
<dbReference type="PROSITE" id="PS51371">
    <property type="entry name" value="CBS"/>
    <property type="match status" value="2"/>
</dbReference>
<evidence type="ECO:0000259" key="3">
    <source>
        <dbReference type="PROSITE" id="PS51371"/>
    </source>
</evidence>
<feature type="domain" description="CBS" evidence="3">
    <location>
        <begin position="9"/>
        <end position="67"/>
    </location>
</feature>
<dbReference type="PANTHER" id="PTHR43080:SF26">
    <property type="entry name" value="REGULATORY PROTEIN"/>
    <property type="match status" value="1"/>
</dbReference>
<feature type="domain" description="CBS" evidence="3">
    <location>
        <begin position="99"/>
        <end position="153"/>
    </location>
</feature>
<reference evidence="4 5" key="1">
    <citation type="submission" date="2023-01" db="EMBL/GenBank/DDBJ databases">
        <title>Novel diversity within Roseofilum (Cyanobacteria; Desertifilaceae) from marine benthic mats with descriptions of four novel species.</title>
        <authorList>
            <person name="Wang Y."/>
            <person name="Berthold D.E."/>
            <person name="Hu J."/>
            <person name="Lefler F.W."/>
            <person name="Laughinghouse H.D. IV."/>
        </authorList>
    </citation>
    <scope>NUCLEOTIDE SEQUENCE [LARGE SCALE GENOMIC DNA]</scope>
    <source>
        <strain evidence="4 5">BLCC-M154</strain>
    </source>
</reference>
<evidence type="ECO:0000313" key="5">
    <source>
        <dbReference type="Proteomes" id="UP001235303"/>
    </source>
</evidence>
<evidence type="ECO:0000256" key="1">
    <source>
        <dbReference type="ARBA" id="ARBA00023122"/>
    </source>
</evidence>
<proteinExistence type="predicted"/>
<keyword evidence="1 2" id="KW-0129">CBS domain</keyword>
<dbReference type="EMBL" id="JAQOSP010000006">
    <property type="protein sequence ID" value="MDJ1168142.1"/>
    <property type="molecule type" value="Genomic_DNA"/>
</dbReference>
<accession>A0ABT7ANG7</accession>
<organism evidence="4 5">
    <name type="scientific">Roseofilum acuticapitatum BLCC-M154</name>
    <dbReference type="NCBI Taxonomy" id="3022444"/>
    <lineage>
        <taxon>Bacteria</taxon>
        <taxon>Bacillati</taxon>
        <taxon>Cyanobacteriota</taxon>
        <taxon>Cyanophyceae</taxon>
        <taxon>Desertifilales</taxon>
        <taxon>Desertifilaceae</taxon>
        <taxon>Roseofilum</taxon>
        <taxon>Roseofilum acuticapitatum</taxon>
    </lineage>
</organism>
<comment type="caution">
    <text evidence="4">The sequence shown here is derived from an EMBL/GenBank/DDBJ whole genome shotgun (WGS) entry which is preliminary data.</text>
</comment>
<dbReference type="SMART" id="SM00116">
    <property type="entry name" value="CBS"/>
    <property type="match status" value="2"/>
</dbReference>
<evidence type="ECO:0000256" key="2">
    <source>
        <dbReference type="PROSITE-ProRule" id="PRU00703"/>
    </source>
</evidence>
<dbReference type="RefSeq" id="WP_283751909.1">
    <property type="nucleotide sequence ID" value="NZ_JAQOSP010000006.1"/>
</dbReference>
<keyword evidence="5" id="KW-1185">Reference proteome</keyword>
<name>A0ABT7ANG7_9CYAN</name>
<dbReference type="SUPFAM" id="SSF54631">
    <property type="entry name" value="CBS-domain pair"/>
    <property type="match status" value="1"/>
</dbReference>
<dbReference type="Gene3D" id="3.10.580.10">
    <property type="entry name" value="CBS-domain"/>
    <property type="match status" value="1"/>
</dbReference>
<protein>
    <submittedName>
        <fullName evidence="4">CBS domain-containing protein</fullName>
    </submittedName>
</protein>
<dbReference type="Pfam" id="PF00571">
    <property type="entry name" value="CBS"/>
    <property type="match status" value="2"/>
</dbReference>
<dbReference type="InterPro" id="IPR000644">
    <property type="entry name" value="CBS_dom"/>
</dbReference>